<comment type="catalytic activity">
    <reaction evidence="8">
        <text>tRNA(Leu) + L-leucine + ATP = L-leucyl-tRNA(Leu) + AMP + diphosphate</text>
        <dbReference type="Rhea" id="RHEA:11688"/>
        <dbReference type="Rhea" id="RHEA-COMP:9613"/>
        <dbReference type="Rhea" id="RHEA-COMP:9622"/>
        <dbReference type="ChEBI" id="CHEBI:30616"/>
        <dbReference type="ChEBI" id="CHEBI:33019"/>
        <dbReference type="ChEBI" id="CHEBI:57427"/>
        <dbReference type="ChEBI" id="CHEBI:78442"/>
        <dbReference type="ChEBI" id="CHEBI:78494"/>
        <dbReference type="ChEBI" id="CHEBI:456215"/>
        <dbReference type="EC" id="6.1.1.4"/>
    </reaction>
</comment>
<dbReference type="PANTHER" id="PTHR43740">
    <property type="entry name" value="LEUCYL-TRNA SYNTHETASE"/>
    <property type="match status" value="1"/>
</dbReference>
<accession>A0A8R1DG23</accession>
<reference evidence="13" key="1">
    <citation type="submission" date="2010-08" db="EMBL/GenBank/DDBJ databases">
        <authorList>
            <consortium name="Caenorhabditis japonica Sequencing Consortium"/>
            <person name="Wilson R.K."/>
        </authorList>
    </citation>
    <scope>NUCLEOTIDE SEQUENCE [LARGE SCALE GENOMIC DNA]</scope>
    <source>
        <strain evidence="13">DF5081</strain>
    </source>
</reference>
<evidence type="ECO:0000256" key="7">
    <source>
        <dbReference type="ARBA" id="ARBA00023146"/>
    </source>
</evidence>
<keyword evidence="6" id="KW-0648">Protein biosynthesis</keyword>
<keyword evidence="3" id="KW-0436">Ligase</keyword>
<dbReference type="InterPro" id="IPR002300">
    <property type="entry name" value="aa-tRNA-synth_Ia"/>
</dbReference>
<dbReference type="SUPFAM" id="SSF47323">
    <property type="entry name" value="Anticodon-binding domain of a subclass of class I aminoacyl-tRNA synthetases"/>
    <property type="match status" value="1"/>
</dbReference>
<comment type="similarity">
    <text evidence="1">Belongs to the class-I aminoacyl-tRNA synthetase family.</text>
</comment>
<dbReference type="GO" id="GO:0006429">
    <property type="term" value="P:leucyl-tRNA aminoacylation"/>
    <property type="evidence" value="ECO:0007669"/>
    <property type="project" value="InterPro"/>
</dbReference>
<dbReference type="GO" id="GO:0005524">
    <property type="term" value="F:ATP binding"/>
    <property type="evidence" value="ECO:0007669"/>
    <property type="project" value="UniProtKB-KW"/>
</dbReference>
<dbReference type="GO" id="GO:0004823">
    <property type="term" value="F:leucine-tRNA ligase activity"/>
    <property type="evidence" value="ECO:0007669"/>
    <property type="project" value="UniProtKB-EC"/>
</dbReference>
<organism evidence="12 13">
    <name type="scientific">Caenorhabditis japonica</name>
    <dbReference type="NCBI Taxonomy" id="281687"/>
    <lineage>
        <taxon>Eukaryota</taxon>
        <taxon>Metazoa</taxon>
        <taxon>Ecdysozoa</taxon>
        <taxon>Nematoda</taxon>
        <taxon>Chromadorea</taxon>
        <taxon>Rhabditida</taxon>
        <taxon>Rhabditina</taxon>
        <taxon>Rhabditomorpha</taxon>
        <taxon>Rhabditoidea</taxon>
        <taxon>Rhabditidae</taxon>
        <taxon>Peloderinae</taxon>
        <taxon>Caenorhabditis</taxon>
    </lineage>
</organism>
<keyword evidence="7" id="KW-0030">Aminoacyl-tRNA synthetase</keyword>
<dbReference type="Pfam" id="PF08264">
    <property type="entry name" value="Anticodon_1"/>
    <property type="match status" value="1"/>
</dbReference>
<dbReference type="InterPro" id="IPR013155">
    <property type="entry name" value="M/V/L/I-tRNA-synth_anticd-bd"/>
</dbReference>
<evidence type="ECO:0000313" key="13">
    <source>
        <dbReference type="Proteomes" id="UP000005237"/>
    </source>
</evidence>
<evidence type="ECO:0000256" key="4">
    <source>
        <dbReference type="ARBA" id="ARBA00022741"/>
    </source>
</evidence>
<keyword evidence="4" id="KW-0547">Nucleotide-binding</keyword>
<dbReference type="Gene3D" id="3.40.50.620">
    <property type="entry name" value="HUPs"/>
    <property type="match status" value="1"/>
</dbReference>
<evidence type="ECO:0000313" key="12">
    <source>
        <dbReference type="EnsemblMetazoa" id="CJA00952a.1"/>
    </source>
</evidence>
<dbReference type="Proteomes" id="UP000005237">
    <property type="component" value="Unassembled WGS sequence"/>
</dbReference>
<dbReference type="PRINTS" id="PR00985">
    <property type="entry name" value="TRNASYNTHLEU"/>
</dbReference>
<keyword evidence="5" id="KW-0067">ATP-binding</keyword>
<reference evidence="12" key="2">
    <citation type="submission" date="2022-06" db="UniProtKB">
        <authorList>
            <consortium name="EnsemblMetazoa"/>
        </authorList>
    </citation>
    <scope>IDENTIFICATION</scope>
    <source>
        <strain evidence="12">DF5081</strain>
    </source>
</reference>
<evidence type="ECO:0000256" key="2">
    <source>
        <dbReference type="ARBA" id="ARBA00013164"/>
    </source>
</evidence>
<dbReference type="AlphaFoldDB" id="A0A8R1DG23"/>
<sequence>MHPPHFTCVSPIQDKIRIHASGFTMNLLQSKKFGGYGGYETSRTLSDWVVSRQRGWGTPIPVIQLQDGRRVAVKSDKLPVLGSDRGNRVEAIRFGEEGTFDSDTLDTFFDSAWYYLRYLDNQNSNEFVSKNAMQNMPVDVYVGGIEHAAVHMFFARFIAYFLKDIGAIHTAEPFTDLIPQGIVRGKTFIEKETGRYLMPDDVTKIGEKLVLKSNESVEVEAVYEKMSKSKNNGVDLTALLTAEGIDITRLRLLEAAAPRAPINWGETDLKGAKKLLDRIATINSQFIEHRNSGEKVALNPKIEAEIREMYNFFVRNIGMCLEVLHLHNTALMRLQGFTNALKKVDPVCLASSPEGERAVKSLIVMLQVFCPHISAEMWSAVAADNTLVSDQKWPQVDADASIEFLLMIDGVSGGRPSVDRRVVEEMSMDELWKRAKSNEHADILRILNEEGLKMKDHGVTKRNGFHVTLLCGLEGDKEENRKKIGKILDRIQAEKRKASKKNEEKKRKKVNQK</sequence>
<dbReference type="GO" id="GO:0005739">
    <property type="term" value="C:mitochondrion"/>
    <property type="evidence" value="ECO:0007669"/>
    <property type="project" value="TreeGrafter"/>
</dbReference>
<evidence type="ECO:0000256" key="5">
    <source>
        <dbReference type="ARBA" id="ARBA00022840"/>
    </source>
</evidence>
<dbReference type="InterPro" id="IPR014729">
    <property type="entry name" value="Rossmann-like_a/b/a_fold"/>
</dbReference>
<dbReference type="InterPro" id="IPR002302">
    <property type="entry name" value="Leu-tRNA-ligase"/>
</dbReference>
<evidence type="ECO:0000259" key="11">
    <source>
        <dbReference type="Pfam" id="PF08264"/>
    </source>
</evidence>
<dbReference type="EnsemblMetazoa" id="CJA00952a.1">
    <property type="protein sequence ID" value="CJA00952a.1"/>
    <property type="gene ID" value="WBGene00120156"/>
</dbReference>
<dbReference type="EC" id="6.1.1.4" evidence="2"/>
<feature type="compositionally biased region" description="Basic and acidic residues" evidence="9">
    <location>
        <begin position="491"/>
        <end position="505"/>
    </location>
</feature>
<dbReference type="Pfam" id="PF00133">
    <property type="entry name" value="tRNA-synt_1"/>
    <property type="match status" value="1"/>
</dbReference>
<dbReference type="PANTHER" id="PTHR43740:SF2">
    <property type="entry name" value="LEUCINE--TRNA LIGASE, MITOCHONDRIAL"/>
    <property type="match status" value="1"/>
</dbReference>
<dbReference type="SUPFAM" id="SSF52374">
    <property type="entry name" value="Nucleotidylyl transferase"/>
    <property type="match status" value="1"/>
</dbReference>
<name>A0A8R1DG23_CAEJA</name>
<evidence type="ECO:0000256" key="9">
    <source>
        <dbReference type="SAM" id="MobiDB-lite"/>
    </source>
</evidence>
<evidence type="ECO:0000256" key="6">
    <source>
        <dbReference type="ARBA" id="ARBA00022917"/>
    </source>
</evidence>
<feature type="region of interest" description="Disordered" evidence="9">
    <location>
        <begin position="491"/>
        <end position="513"/>
    </location>
</feature>
<dbReference type="InterPro" id="IPR009080">
    <property type="entry name" value="tRNAsynth_Ia_anticodon-bd"/>
</dbReference>
<protein>
    <recommendedName>
        <fullName evidence="2">leucine--tRNA ligase</fullName>
        <ecNumber evidence="2">6.1.1.4</ecNumber>
    </recommendedName>
</protein>
<keyword evidence="13" id="KW-1185">Reference proteome</keyword>
<evidence type="ECO:0000256" key="3">
    <source>
        <dbReference type="ARBA" id="ARBA00022598"/>
    </source>
</evidence>
<feature type="domain" description="Methionyl/Valyl/Leucyl/Isoleucyl-tRNA synthetase anticodon-binding" evidence="11">
    <location>
        <begin position="358"/>
        <end position="402"/>
    </location>
</feature>
<dbReference type="Gene3D" id="1.10.730.10">
    <property type="entry name" value="Isoleucyl-tRNA Synthetase, Domain 1"/>
    <property type="match status" value="1"/>
</dbReference>
<proteinExistence type="inferred from homology"/>
<evidence type="ECO:0000256" key="1">
    <source>
        <dbReference type="ARBA" id="ARBA00005594"/>
    </source>
</evidence>
<dbReference type="GO" id="GO:0032543">
    <property type="term" value="P:mitochondrial translation"/>
    <property type="evidence" value="ECO:0007669"/>
    <property type="project" value="TreeGrafter"/>
</dbReference>
<feature type="domain" description="Aminoacyl-tRNA synthetase class Ia" evidence="10">
    <location>
        <begin position="45"/>
        <end position="202"/>
    </location>
</feature>
<evidence type="ECO:0000256" key="8">
    <source>
        <dbReference type="ARBA" id="ARBA00047469"/>
    </source>
</evidence>
<evidence type="ECO:0000259" key="10">
    <source>
        <dbReference type="Pfam" id="PF00133"/>
    </source>
</evidence>